<proteinExistence type="predicted"/>
<feature type="coiled-coil region" evidence="1">
    <location>
        <begin position="143"/>
        <end position="170"/>
    </location>
</feature>
<dbReference type="Proteomes" id="UP000034022">
    <property type="component" value="Unassembled WGS sequence"/>
</dbReference>
<feature type="coiled-coil region" evidence="1">
    <location>
        <begin position="38"/>
        <end position="86"/>
    </location>
</feature>
<gene>
    <name evidence="2" type="ORF">US91_C0003G0110</name>
</gene>
<reference evidence="2 3" key="1">
    <citation type="journal article" date="2015" name="Nature">
        <title>rRNA introns, odd ribosomes, and small enigmatic genomes across a large radiation of phyla.</title>
        <authorList>
            <person name="Brown C.T."/>
            <person name="Hug L.A."/>
            <person name="Thomas B.C."/>
            <person name="Sharon I."/>
            <person name="Castelle C.J."/>
            <person name="Singh A."/>
            <person name="Wilkins M.J."/>
            <person name="Williams K.H."/>
            <person name="Banfield J.F."/>
        </authorList>
    </citation>
    <scope>NUCLEOTIDE SEQUENCE [LARGE SCALE GENOMIC DNA]</scope>
</reference>
<evidence type="ECO:0000313" key="2">
    <source>
        <dbReference type="EMBL" id="KKQ70780.1"/>
    </source>
</evidence>
<keyword evidence="1" id="KW-0175">Coiled coil</keyword>
<dbReference type="AlphaFoldDB" id="A0A0G0K5Q0"/>
<evidence type="ECO:0000313" key="3">
    <source>
        <dbReference type="Proteomes" id="UP000034022"/>
    </source>
</evidence>
<protein>
    <submittedName>
        <fullName evidence="2">Uncharacterized protein</fullName>
    </submittedName>
</protein>
<evidence type="ECO:0000256" key="1">
    <source>
        <dbReference type="SAM" id="Coils"/>
    </source>
</evidence>
<dbReference type="EMBL" id="LBUU01000003">
    <property type="protein sequence ID" value="KKQ70780.1"/>
    <property type="molecule type" value="Genomic_DNA"/>
</dbReference>
<organism evidence="2 3">
    <name type="scientific">Candidatus Falkowbacteria bacterium GW2011_GWE1_38_31</name>
    <dbReference type="NCBI Taxonomy" id="1618638"/>
    <lineage>
        <taxon>Bacteria</taxon>
        <taxon>Candidatus Falkowiibacteriota</taxon>
    </lineage>
</organism>
<sequence length="259" mass="30981">MKQEKIILNSLDKKIEIVEYDELIQKLNDLLRNYKYCSEDTKNKINLFQDDIDQIKNNEVNPLFSKEEYLDLIVKIEQEIEKRKNLIKNFFKLKDSLGTDIIKNYFQICLDKTNEYFSKNYDIYINIEKGSYDFINELNIEELEIFIKEIEKLNIDKNEVINEMEKKNKNKAITDNINEKNEKKYIINFLAQELYYKNTLFKELLIKNGIKKNVSQKNLEALNLDELRKINIFYKNLKKKTIEAGGDDQDEDDLLLSLD</sequence>
<comment type="caution">
    <text evidence="2">The sequence shown here is derived from an EMBL/GenBank/DDBJ whole genome shotgun (WGS) entry which is preliminary data.</text>
</comment>
<accession>A0A0G0K5Q0</accession>
<name>A0A0G0K5Q0_9BACT</name>